<name>A0ABD2J562_9BILA</name>
<dbReference type="EMBL" id="JBICBT010001056">
    <property type="protein sequence ID" value="KAL3085690.1"/>
    <property type="molecule type" value="Genomic_DNA"/>
</dbReference>
<organism evidence="1 2">
    <name type="scientific">Heterodera trifolii</name>
    <dbReference type="NCBI Taxonomy" id="157864"/>
    <lineage>
        <taxon>Eukaryota</taxon>
        <taxon>Metazoa</taxon>
        <taxon>Ecdysozoa</taxon>
        <taxon>Nematoda</taxon>
        <taxon>Chromadorea</taxon>
        <taxon>Rhabditida</taxon>
        <taxon>Tylenchina</taxon>
        <taxon>Tylenchomorpha</taxon>
        <taxon>Tylenchoidea</taxon>
        <taxon>Heteroderidae</taxon>
        <taxon>Heteroderinae</taxon>
        <taxon>Heterodera</taxon>
    </lineage>
</organism>
<evidence type="ECO:0000313" key="2">
    <source>
        <dbReference type="Proteomes" id="UP001620626"/>
    </source>
</evidence>
<dbReference type="AlphaFoldDB" id="A0ABD2J562"/>
<dbReference type="Proteomes" id="UP001620626">
    <property type="component" value="Unassembled WGS sequence"/>
</dbReference>
<protein>
    <submittedName>
        <fullName evidence="1">Uncharacterized protein</fullName>
    </submittedName>
</protein>
<gene>
    <name evidence="1" type="ORF">niasHT_037431</name>
</gene>
<proteinExistence type="predicted"/>
<keyword evidence="2" id="KW-1185">Reference proteome</keyword>
<reference evidence="1 2" key="1">
    <citation type="submission" date="2024-10" db="EMBL/GenBank/DDBJ databases">
        <authorList>
            <person name="Kim D."/>
        </authorList>
    </citation>
    <scope>NUCLEOTIDE SEQUENCE [LARGE SCALE GENOMIC DNA]</scope>
    <source>
        <strain evidence="1">BH-2024</strain>
    </source>
</reference>
<evidence type="ECO:0000313" key="1">
    <source>
        <dbReference type="EMBL" id="KAL3085690.1"/>
    </source>
</evidence>
<sequence>MEYPLVKHRSLTAELFDEMSRFVPGLFCRKMLSKTNSIFYLLFRCTKREKRWKIKDLEAREANTTYVSTGPSPHTIHALIPRLHWNWSSFSYDHDHELINYCYVGANERRFILSLLPPRGHGKTAIREHFTEGVLNEIEQRFNVGLTFHPLPLNIPWDVCMVTFFATMDAWDGLMSEISDMLNEIYAPSPPPPADSPSEME</sequence>
<accession>A0ABD2J562</accession>
<comment type="caution">
    <text evidence="1">The sequence shown here is derived from an EMBL/GenBank/DDBJ whole genome shotgun (WGS) entry which is preliminary data.</text>
</comment>